<evidence type="ECO:0000313" key="3">
    <source>
        <dbReference type="Proteomes" id="UP000615026"/>
    </source>
</evidence>
<accession>A0A928ZXH9</accession>
<dbReference type="AlphaFoldDB" id="A0A928ZXH9"/>
<feature type="non-terminal residue" evidence="2">
    <location>
        <position position="92"/>
    </location>
</feature>
<keyword evidence="3" id="KW-1185">Reference proteome</keyword>
<feature type="region of interest" description="Disordered" evidence="1">
    <location>
        <begin position="21"/>
        <end position="74"/>
    </location>
</feature>
<dbReference type="Proteomes" id="UP000615026">
    <property type="component" value="Unassembled WGS sequence"/>
</dbReference>
<name>A0A928ZXH9_LEPEC</name>
<organism evidence="2 3">
    <name type="scientific">Leptolyngbya cf. ectocarpi LEGE 11479</name>
    <dbReference type="NCBI Taxonomy" id="1828722"/>
    <lineage>
        <taxon>Bacteria</taxon>
        <taxon>Bacillati</taxon>
        <taxon>Cyanobacteriota</taxon>
        <taxon>Cyanophyceae</taxon>
        <taxon>Leptolyngbyales</taxon>
        <taxon>Leptolyngbyaceae</taxon>
        <taxon>Leptolyngbya group</taxon>
        <taxon>Leptolyngbya</taxon>
    </lineage>
</organism>
<reference evidence="2" key="1">
    <citation type="submission" date="2020-10" db="EMBL/GenBank/DDBJ databases">
        <authorList>
            <person name="Castelo-Branco R."/>
            <person name="Eusebio N."/>
            <person name="Adriana R."/>
            <person name="Vieira A."/>
            <person name="Brugerolle De Fraissinette N."/>
            <person name="Rezende De Castro R."/>
            <person name="Schneider M.P."/>
            <person name="Vasconcelos V."/>
            <person name="Leao P.N."/>
        </authorList>
    </citation>
    <scope>NUCLEOTIDE SEQUENCE</scope>
    <source>
        <strain evidence="2">LEGE 11479</strain>
    </source>
</reference>
<gene>
    <name evidence="2" type="ORF">IQ260_21985</name>
</gene>
<dbReference type="EMBL" id="JADEXP010000260">
    <property type="protein sequence ID" value="MBE9069317.1"/>
    <property type="molecule type" value="Genomic_DNA"/>
</dbReference>
<comment type="caution">
    <text evidence="2">The sequence shown here is derived from an EMBL/GenBank/DDBJ whole genome shotgun (WGS) entry which is preliminary data.</text>
</comment>
<proteinExistence type="predicted"/>
<evidence type="ECO:0000256" key="1">
    <source>
        <dbReference type="SAM" id="MobiDB-lite"/>
    </source>
</evidence>
<protein>
    <submittedName>
        <fullName evidence="2">Uncharacterized protein</fullName>
    </submittedName>
</protein>
<evidence type="ECO:0000313" key="2">
    <source>
        <dbReference type="EMBL" id="MBE9069317.1"/>
    </source>
</evidence>
<sequence>MPSPAAPITTSGAREFLRHAYQAPAASRPNPPRTASQARQIRGLNNLGGFTAASPTQSVPKPLSLNPRPLHHTAGGRAAINAAANGMNKACL</sequence>